<dbReference type="InterPro" id="IPR001789">
    <property type="entry name" value="Sig_transdc_resp-reg_receiver"/>
</dbReference>
<dbReference type="CDD" id="cd17581">
    <property type="entry name" value="REC_typeA_ARR"/>
    <property type="match status" value="1"/>
</dbReference>
<dbReference type="GO" id="GO:0000160">
    <property type="term" value="P:phosphorelay signal transduction system"/>
    <property type="evidence" value="ECO:0007669"/>
    <property type="project" value="UniProtKB-KW"/>
</dbReference>
<evidence type="ECO:0000259" key="5">
    <source>
        <dbReference type="PROSITE" id="PS50110"/>
    </source>
</evidence>
<evidence type="ECO:0000256" key="3">
    <source>
        <dbReference type="ARBA" id="ARBA00023163"/>
    </source>
</evidence>
<keyword evidence="2" id="KW-0805">Transcription regulation</keyword>
<keyword evidence="3" id="KW-0804">Transcription</keyword>
<dbReference type="SUPFAM" id="SSF52172">
    <property type="entry name" value="CheY-like"/>
    <property type="match status" value="1"/>
</dbReference>
<evidence type="ECO:0000313" key="7">
    <source>
        <dbReference type="Proteomes" id="UP001497516"/>
    </source>
</evidence>
<dbReference type="Proteomes" id="UP001497516">
    <property type="component" value="Chromosome 8"/>
</dbReference>
<dbReference type="InterPro" id="IPR045279">
    <property type="entry name" value="ARR-like"/>
</dbReference>
<dbReference type="SMART" id="SM00448">
    <property type="entry name" value="REC"/>
    <property type="match status" value="1"/>
</dbReference>
<dbReference type="AlphaFoldDB" id="A0AAV2GE70"/>
<evidence type="ECO:0000313" key="6">
    <source>
        <dbReference type="EMBL" id="CAL1408148.1"/>
    </source>
</evidence>
<proteinExistence type="predicted"/>
<dbReference type="PROSITE" id="PS50110">
    <property type="entry name" value="RESPONSE_REGULATORY"/>
    <property type="match status" value="1"/>
</dbReference>
<keyword evidence="4" id="KW-0597">Phosphoprotein</keyword>
<evidence type="ECO:0000256" key="4">
    <source>
        <dbReference type="PROSITE-ProRule" id="PRU00169"/>
    </source>
</evidence>
<name>A0AAV2GE70_9ROSI</name>
<dbReference type="Gene3D" id="3.40.50.2300">
    <property type="match status" value="1"/>
</dbReference>
<gene>
    <name evidence="6" type="ORF">LTRI10_LOCUS47768</name>
</gene>
<dbReference type="EMBL" id="OZ034821">
    <property type="protein sequence ID" value="CAL1408148.1"/>
    <property type="molecule type" value="Genomic_DNA"/>
</dbReference>
<organism evidence="6 7">
    <name type="scientific">Linum trigynum</name>
    <dbReference type="NCBI Taxonomy" id="586398"/>
    <lineage>
        <taxon>Eukaryota</taxon>
        <taxon>Viridiplantae</taxon>
        <taxon>Streptophyta</taxon>
        <taxon>Embryophyta</taxon>
        <taxon>Tracheophyta</taxon>
        <taxon>Spermatophyta</taxon>
        <taxon>Magnoliopsida</taxon>
        <taxon>eudicotyledons</taxon>
        <taxon>Gunneridae</taxon>
        <taxon>Pentapetalae</taxon>
        <taxon>rosids</taxon>
        <taxon>fabids</taxon>
        <taxon>Malpighiales</taxon>
        <taxon>Linaceae</taxon>
        <taxon>Linum</taxon>
    </lineage>
</organism>
<dbReference type="GO" id="GO:0009736">
    <property type="term" value="P:cytokinin-activated signaling pathway"/>
    <property type="evidence" value="ECO:0007669"/>
    <property type="project" value="InterPro"/>
</dbReference>
<dbReference type="PANTHER" id="PTHR43874">
    <property type="entry name" value="TWO-COMPONENT RESPONSE REGULATOR"/>
    <property type="match status" value="1"/>
</dbReference>
<accession>A0AAV2GE70</accession>
<keyword evidence="1" id="KW-0902">Two-component regulatory system</keyword>
<reference evidence="6 7" key="1">
    <citation type="submission" date="2024-04" db="EMBL/GenBank/DDBJ databases">
        <authorList>
            <person name="Fracassetti M."/>
        </authorList>
    </citation>
    <scope>NUCLEOTIDE SEQUENCE [LARGE SCALE GENOMIC DNA]</scope>
</reference>
<evidence type="ECO:0000256" key="2">
    <source>
        <dbReference type="ARBA" id="ARBA00023015"/>
    </source>
</evidence>
<feature type="domain" description="Response regulatory" evidence="5">
    <location>
        <begin position="33"/>
        <end position="173"/>
    </location>
</feature>
<evidence type="ECO:0000256" key="1">
    <source>
        <dbReference type="ARBA" id="ARBA00023012"/>
    </source>
</evidence>
<sequence>MGGLAAAGCTGNSMDARESKNSNAAAAAAPVVHVLAVDDNLVERKLLERLLKNVSTSCTVTTAENGMKALEYLGLDDQQQDHSTITTTNAAIKQQQQKQVDLIITDYCMPGMTGYQLLKRIKESKVLKEVPVVVMSSENIPTRVNQCLKEGAEMFMLKPLKQADVNKLIMTTHKC</sequence>
<dbReference type="Pfam" id="PF00072">
    <property type="entry name" value="Response_reg"/>
    <property type="match status" value="1"/>
</dbReference>
<dbReference type="InterPro" id="IPR011006">
    <property type="entry name" value="CheY-like_superfamily"/>
</dbReference>
<protein>
    <recommendedName>
        <fullName evidence="5">Response regulatory domain-containing protein</fullName>
    </recommendedName>
</protein>
<keyword evidence="7" id="KW-1185">Reference proteome</keyword>
<dbReference type="PANTHER" id="PTHR43874:SF99">
    <property type="entry name" value="TWO-COMPONENT RESPONSE REGULATOR ARR16"/>
    <property type="match status" value="1"/>
</dbReference>
<feature type="modified residue" description="4-aspartylphosphate" evidence="4">
    <location>
        <position position="106"/>
    </location>
</feature>